<comment type="subcellular location">
    <subcellularLocation>
        <location evidence="1">Cell membrane</location>
        <topology evidence="1">Multi-pass membrane protein</topology>
    </subcellularLocation>
</comment>
<feature type="domain" description="Acyltransferase 3" evidence="8">
    <location>
        <begin position="10"/>
        <end position="332"/>
    </location>
</feature>
<gene>
    <name evidence="9" type="ORF">PQO05_01435</name>
</gene>
<accession>A0ABY7TBJ5</accession>
<feature type="transmembrane region" description="Helical" evidence="7">
    <location>
        <begin position="311"/>
        <end position="336"/>
    </location>
</feature>
<evidence type="ECO:0000259" key="8">
    <source>
        <dbReference type="Pfam" id="PF01757"/>
    </source>
</evidence>
<dbReference type="GO" id="GO:0016746">
    <property type="term" value="F:acyltransferase activity"/>
    <property type="evidence" value="ECO:0007669"/>
    <property type="project" value="UniProtKB-KW"/>
</dbReference>
<evidence type="ECO:0000256" key="3">
    <source>
        <dbReference type="ARBA" id="ARBA00022475"/>
    </source>
</evidence>
<feature type="transmembrane region" description="Helical" evidence="7">
    <location>
        <begin position="217"/>
        <end position="237"/>
    </location>
</feature>
<proteinExistence type="inferred from homology"/>
<evidence type="ECO:0000256" key="2">
    <source>
        <dbReference type="ARBA" id="ARBA00007400"/>
    </source>
</evidence>
<evidence type="ECO:0000256" key="1">
    <source>
        <dbReference type="ARBA" id="ARBA00004651"/>
    </source>
</evidence>
<keyword evidence="9" id="KW-0012">Acyltransferase</keyword>
<dbReference type="EMBL" id="CP117167">
    <property type="protein sequence ID" value="WCT12592.1"/>
    <property type="molecule type" value="Genomic_DNA"/>
</dbReference>
<dbReference type="RefSeq" id="WP_273630856.1">
    <property type="nucleotide sequence ID" value="NZ_CP117167.1"/>
</dbReference>
<feature type="transmembrane region" description="Helical" evidence="7">
    <location>
        <begin position="15"/>
        <end position="37"/>
    </location>
</feature>
<evidence type="ECO:0000256" key="5">
    <source>
        <dbReference type="ARBA" id="ARBA00022989"/>
    </source>
</evidence>
<dbReference type="Pfam" id="PF01757">
    <property type="entry name" value="Acyl_transf_3"/>
    <property type="match status" value="1"/>
</dbReference>
<keyword evidence="10" id="KW-1185">Reference proteome</keyword>
<feature type="transmembrane region" description="Helical" evidence="7">
    <location>
        <begin position="83"/>
        <end position="104"/>
    </location>
</feature>
<dbReference type="Proteomes" id="UP001216139">
    <property type="component" value="Chromosome"/>
</dbReference>
<keyword evidence="9" id="KW-0808">Transferase</keyword>
<keyword evidence="5 7" id="KW-1133">Transmembrane helix</keyword>
<keyword evidence="6 7" id="KW-0472">Membrane</keyword>
<name>A0ABY7TBJ5_9SPHI</name>
<feature type="transmembrane region" description="Helical" evidence="7">
    <location>
        <begin position="161"/>
        <end position="179"/>
    </location>
</feature>
<reference evidence="9 10" key="1">
    <citation type="submission" date="2023-02" db="EMBL/GenBank/DDBJ databases">
        <title>Genome sequence of Mucilaginibacter jinjuensis strain KACC 16571.</title>
        <authorList>
            <person name="Kim S."/>
            <person name="Heo J."/>
            <person name="Kwon S.-W."/>
        </authorList>
    </citation>
    <scope>NUCLEOTIDE SEQUENCE [LARGE SCALE GENOMIC DNA]</scope>
    <source>
        <strain evidence="9 10">KACC 16571</strain>
    </source>
</reference>
<comment type="similarity">
    <text evidence="2">Belongs to the acyltransferase 3 family.</text>
</comment>
<evidence type="ECO:0000256" key="6">
    <source>
        <dbReference type="ARBA" id="ARBA00023136"/>
    </source>
</evidence>
<feature type="transmembrane region" description="Helical" evidence="7">
    <location>
        <begin position="286"/>
        <end position="305"/>
    </location>
</feature>
<evidence type="ECO:0000313" key="10">
    <source>
        <dbReference type="Proteomes" id="UP001216139"/>
    </source>
</evidence>
<keyword evidence="3" id="KW-1003">Cell membrane</keyword>
<protein>
    <submittedName>
        <fullName evidence="9">Acyltransferase family protein</fullName>
    </submittedName>
</protein>
<keyword evidence="4 7" id="KW-0812">Transmembrane</keyword>
<dbReference type="PANTHER" id="PTHR40074">
    <property type="entry name" value="O-ACETYLTRANSFERASE WECH"/>
    <property type="match status" value="1"/>
</dbReference>
<evidence type="ECO:0000313" key="9">
    <source>
        <dbReference type="EMBL" id="WCT12592.1"/>
    </source>
</evidence>
<feature type="transmembrane region" description="Helical" evidence="7">
    <location>
        <begin position="185"/>
        <end position="205"/>
    </location>
</feature>
<evidence type="ECO:0000256" key="7">
    <source>
        <dbReference type="SAM" id="Phobius"/>
    </source>
</evidence>
<sequence length="348" mass="40000">MSVPKPQNIGWISNLRFVSLIAVVMLHASAVLLSLYGKVPLGDWFTADVFNALVRFAVPVFVMITGALNLGKDYELGDFLKKRLSRIVTPFLFWSLIFIGYSWYNEEISFDNDTWANIKLVLHQLKFGSSYHLWYVYMLIGLYLFMPVINKFIKAATEREIQYFLALWLVIMLLEQPYLSRFKPAVEFRYFEGYLGYLVLGYYLANKEFQQKHLKPLMLLAFVVLVAVISVGTYLVTLHNYTTTVFYEPLGPFIVCLSASIFIFFKQSSIALPGFLVTIRDFTGKYAYGVYLCHALFLYLLDLWGNISYKLYAPVISIPLTAVLCVMLSVFTIWLLNKVPFVGKYIAG</sequence>
<feature type="transmembrane region" description="Helical" evidence="7">
    <location>
        <begin position="49"/>
        <end position="71"/>
    </location>
</feature>
<feature type="transmembrane region" description="Helical" evidence="7">
    <location>
        <begin position="131"/>
        <end position="149"/>
    </location>
</feature>
<evidence type="ECO:0000256" key="4">
    <source>
        <dbReference type="ARBA" id="ARBA00022692"/>
    </source>
</evidence>
<organism evidence="9 10">
    <name type="scientific">Mucilaginibacter jinjuensis</name>
    <dbReference type="NCBI Taxonomy" id="1176721"/>
    <lineage>
        <taxon>Bacteria</taxon>
        <taxon>Pseudomonadati</taxon>
        <taxon>Bacteroidota</taxon>
        <taxon>Sphingobacteriia</taxon>
        <taxon>Sphingobacteriales</taxon>
        <taxon>Sphingobacteriaceae</taxon>
        <taxon>Mucilaginibacter</taxon>
    </lineage>
</organism>
<dbReference type="InterPro" id="IPR002656">
    <property type="entry name" value="Acyl_transf_3_dom"/>
</dbReference>
<dbReference type="PANTHER" id="PTHR40074:SF2">
    <property type="entry name" value="O-ACETYLTRANSFERASE WECH"/>
    <property type="match status" value="1"/>
</dbReference>
<feature type="transmembrane region" description="Helical" evidence="7">
    <location>
        <begin position="249"/>
        <end position="265"/>
    </location>
</feature>